<sequence>MPTLVLVRHAKAEVAPPGPGGDHARELSSRGRRDAAALGGLLTDGGWAPGLALVSTAARAVQTLEGLIGAREVETWPTRRIYDGGIDGVLEAVREVPEEVGVLWVVGHEPVMSSTAWELTDTGEQDDSRAALHGGLPTAAAAVLELSVPWSDAGPGVAMLRTVLHGR</sequence>
<reference evidence="1 2" key="1">
    <citation type="submission" date="2015-12" db="EMBL/GenBank/DDBJ databases">
        <title>Serinicoccus chungangenesis strain CD08_5 genome sequencing and assembly.</title>
        <authorList>
            <person name="Chander A.M."/>
            <person name="Kaur G."/>
            <person name="Nair G.R."/>
            <person name="Dhawan D.K."/>
            <person name="Kochhar R.K."/>
            <person name="Mayilraj S."/>
            <person name="Bhadada S.K."/>
        </authorList>
    </citation>
    <scope>NUCLEOTIDE SEQUENCE [LARGE SCALE GENOMIC DNA]</scope>
    <source>
        <strain evidence="1 2">CD08_5</strain>
    </source>
</reference>
<dbReference type="Pfam" id="PF00300">
    <property type="entry name" value="His_Phos_1"/>
    <property type="match status" value="1"/>
</dbReference>
<evidence type="ECO:0000313" key="1">
    <source>
        <dbReference type="EMBL" id="KUG55658.1"/>
    </source>
</evidence>
<accession>A0A0W8I8D6</accession>
<gene>
    <name evidence="1" type="ORF">AVL62_04975</name>
</gene>
<dbReference type="AlphaFoldDB" id="A0A0W8I8D6"/>
<dbReference type="InterPro" id="IPR029033">
    <property type="entry name" value="His_PPase_superfam"/>
</dbReference>
<dbReference type="CDD" id="cd07067">
    <property type="entry name" value="HP_PGM_like"/>
    <property type="match status" value="1"/>
</dbReference>
<evidence type="ECO:0008006" key="3">
    <source>
        <dbReference type="Google" id="ProtNLM"/>
    </source>
</evidence>
<organism evidence="1 2">
    <name type="scientific">Serinicoccus chungangensis</name>
    <dbReference type="NCBI Taxonomy" id="767452"/>
    <lineage>
        <taxon>Bacteria</taxon>
        <taxon>Bacillati</taxon>
        <taxon>Actinomycetota</taxon>
        <taxon>Actinomycetes</taxon>
        <taxon>Micrococcales</taxon>
        <taxon>Ornithinimicrobiaceae</taxon>
        <taxon>Serinicoccus</taxon>
    </lineage>
</organism>
<dbReference type="InterPro" id="IPR013078">
    <property type="entry name" value="His_Pase_superF_clade-1"/>
</dbReference>
<dbReference type="RefSeq" id="WP_058890766.1">
    <property type="nucleotide sequence ID" value="NZ_LQBL01000022.1"/>
</dbReference>
<dbReference type="EMBL" id="LQBL01000022">
    <property type="protein sequence ID" value="KUG55658.1"/>
    <property type="molecule type" value="Genomic_DNA"/>
</dbReference>
<dbReference type="Proteomes" id="UP000054837">
    <property type="component" value="Unassembled WGS sequence"/>
</dbReference>
<evidence type="ECO:0000313" key="2">
    <source>
        <dbReference type="Proteomes" id="UP000054837"/>
    </source>
</evidence>
<dbReference type="SMART" id="SM00855">
    <property type="entry name" value="PGAM"/>
    <property type="match status" value="1"/>
</dbReference>
<keyword evidence="2" id="KW-1185">Reference proteome</keyword>
<name>A0A0W8I8D6_9MICO</name>
<proteinExistence type="predicted"/>
<dbReference type="OrthoDB" id="9810154at2"/>
<dbReference type="STRING" id="767452.AVL62_04975"/>
<comment type="caution">
    <text evidence="1">The sequence shown here is derived from an EMBL/GenBank/DDBJ whole genome shotgun (WGS) entry which is preliminary data.</text>
</comment>
<dbReference type="Gene3D" id="3.40.50.1240">
    <property type="entry name" value="Phosphoglycerate mutase-like"/>
    <property type="match status" value="1"/>
</dbReference>
<dbReference type="SUPFAM" id="SSF53254">
    <property type="entry name" value="Phosphoglycerate mutase-like"/>
    <property type="match status" value="1"/>
</dbReference>
<protein>
    <recommendedName>
        <fullName evidence="3">Phosphohistidine phosphatase</fullName>
    </recommendedName>
</protein>